<keyword evidence="11" id="KW-0966">Cell projection</keyword>
<keyword evidence="4" id="KW-1003">Cell membrane</keyword>
<evidence type="ECO:0000256" key="9">
    <source>
        <dbReference type="ARBA" id="ARBA00023136"/>
    </source>
</evidence>
<reference evidence="12" key="1">
    <citation type="submission" date="2017-02" db="EMBL/GenBank/DDBJ databases">
        <authorList>
            <person name="Varghese N."/>
            <person name="Submissions S."/>
        </authorList>
    </citation>
    <scope>NUCLEOTIDE SEQUENCE [LARGE SCALE GENOMIC DNA]</scope>
    <source>
        <strain evidence="12">DSM 3072</strain>
    </source>
</reference>
<dbReference type="Proteomes" id="UP000242432">
    <property type="component" value="Unassembled WGS sequence"/>
</dbReference>
<dbReference type="GO" id="GO:0005886">
    <property type="term" value="C:plasma membrane"/>
    <property type="evidence" value="ECO:0007669"/>
    <property type="project" value="UniProtKB-SubCell"/>
</dbReference>
<evidence type="ECO:0000313" key="11">
    <source>
        <dbReference type="EMBL" id="SKA58614.1"/>
    </source>
</evidence>
<evidence type="ECO:0000256" key="4">
    <source>
        <dbReference type="ARBA" id="ARBA00022475"/>
    </source>
</evidence>
<dbReference type="PANTHER" id="PTHR35091:SF2">
    <property type="entry name" value="FLAGELLAR PROTEIN FLIL"/>
    <property type="match status" value="1"/>
</dbReference>
<keyword evidence="5 10" id="KW-0145">Chemotaxis</keyword>
<accession>A0A1T4V146</accession>
<dbReference type="EMBL" id="FUXX01000005">
    <property type="protein sequence ID" value="SKA58614.1"/>
    <property type="molecule type" value="Genomic_DNA"/>
</dbReference>
<comment type="similarity">
    <text evidence="3 10">Belongs to the FliL family.</text>
</comment>
<evidence type="ECO:0000256" key="5">
    <source>
        <dbReference type="ARBA" id="ARBA00022500"/>
    </source>
</evidence>
<protein>
    <recommendedName>
        <fullName evidence="10">Flagellar protein FliL</fullName>
    </recommendedName>
</protein>
<evidence type="ECO:0000256" key="7">
    <source>
        <dbReference type="ARBA" id="ARBA00022779"/>
    </source>
</evidence>
<dbReference type="RefSeq" id="WP_078928069.1">
    <property type="nucleotide sequence ID" value="NZ_FUXX01000005.1"/>
</dbReference>
<evidence type="ECO:0000256" key="3">
    <source>
        <dbReference type="ARBA" id="ARBA00008281"/>
    </source>
</evidence>
<evidence type="ECO:0000256" key="8">
    <source>
        <dbReference type="ARBA" id="ARBA00022989"/>
    </source>
</evidence>
<dbReference type="Pfam" id="PF03748">
    <property type="entry name" value="FliL"/>
    <property type="match status" value="1"/>
</dbReference>
<dbReference type="GO" id="GO:0071978">
    <property type="term" value="P:bacterial-type flagellum-dependent swarming motility"/>
    <property type="evidence" value="ECO:0007669"/>
    <property type="project" value="TreeGrafter"/>
</dbReference>
<dbReference type="AlphaFoldDB" id="A0A1T4V146"/>
<keyword evidence="11" id="KW-0282">Flagellum</keyword>
<comment type="function">
    <text evidence="1 10">Controls the rotational direction of flagella during chemotaxis.</text>
</comment>
<evidence type="ECO:0000256" key="2">
    <source>
        <dbReference type="ARBA" id="ARBA00004162"/>
    </source>
</evidence>
<keyword evidence="8 10" id="KW-1133">Transmembrane helix</keyword>
<dbReference type="InterPro" id="IPR005503">
    <property type="entry name" value="FliL"/>
</dbReference>
<dbReference type="GO" id="GO:0009425">
    <property type="term" value="C:bacterial-type flagellum basal body"/>
    <property type="evidence" value="ECO:0007669"/>
    <property type="project" value="InterPro"/>
</dbReference>
<feature type="transmembrane region" description="Helical" evidence="10">
    <location>
        <begin position="23"/>
        <end position="47"/>
    </location>
</feature>
<keyword evidence="9 10" id="KW-0472">Membrane</keyword>
<gene>
    <name evidence="11" type="ORF">SAMN02745213_00494</name>
</gene>
<keyword evidence="11" id="KW-0969">Cilium</keyword>
<dbReference type="PANTHER" id="PTHR35091">
    <property type="entry name" value="FLAGELLAR PROTEIN FLIL"/>
    <property type="match status" value="1"/>
</dbReference>
<organism evidence="11 12">
    <name type="scientific">Succinivibrio dextrinosolvens DSM 3072</name>
    <dbReference type="NCBI Taxonomy" id="1123324"/>
    <lineage>
        <taxon>Bacteria</taxon>
        <taxon>Pseudomonadati</taxon>
        <taxon>Pseudomonadota</taxon>
        <taxon>Gammaproteobacteria</taxon>
        <taxon>Aeromonadales</taxon>
        <taxon>Succinivibrionaceae</taxon>
        <taxon>Succinivibrio</taxon>
    </lineage>
</organism>
<evidence type="ECO:0000256" key="10">
    <source>
        <dbReference type="RuleBase" id="RU364125"/>
    </source>
</evidence>
<evidence type="ECO:0000256" key="1">
    <source>
        <dbReference type="ARBA" id="ARBA00002254"/>
    </source>
</evidence>
<evidence type="ECO:0000256" key="6">
    <source>
        <dbReference type="ARBA" id="ARBA00022692"/>
    </source>
</evidence>
<comment type="subcellular location">
    <subcellularLocation>
        <location evidence="10">Cell inner membrane</location>
    </subcellularLocation>
    <subcellularLocation>
        <location evidence="2">Cell membrane</location>
        <topology evidence="2">Single-pass membrane protein</topology>
    </subcellularLocation>
</comment>
<keyword evidence="6 10" id="KW-0812">Transmembrane</keyword>
<keyword evidence="7 10" id="KW-0283">Flagellar rotation</keyword>
<sequence>MAKEKDDVDVADSDDAPKKKGKLFLIIAILLLLIIGAGGYFGAAYFMHLPPFEPPGPTPEEIAAQKAAEEKEKMLLQRDIYVPFDQTFTFSIKSDRRIHTGQVQVVLVVIGEENEALAKKHLTLMNSVIFERLSAQSYEALLLPSGRQRLKRELLDAVRAKMSELNKTPVVDQILFTSFVLQ</sequence>
<proteinExistence type="inferred from homology"/>
<evidence type="ECO:0000313" key="12">
    <source>
        <dbReference type="Proteomes" id="UP000242432"/>
    </source>
</evidence>
<dbReference type="STRING" id="83771.SAMN02910357_01087"/>
<keyword evidence="10" id="KW-0997">Cell inner membrane</keyword>
<keyword evidence="12" id="KW-1185">Reference proteome</keyword>
<name>A0A1T4V146_9GAMM</name>
<dbReference type="GO" id="GO:0006935">
    <property type="term" value="P:chemotaxis"/>
    <property type="evidence" value="ECO:0007669"/>
    <property type="project" value="UniProtKB-KW"/>
</dbReference>